<protein>
    <submittedName>
        <fullName evidence="1">Uncharacterized protein</fullName>
    </submittedName>
</protein>
<dbReference type="AlphaFoldDB" id="A0A4R8DID6"/>
<comment type="caution">
    <text evidence="1">The sequence shown here is derived from an EMBL/GenBank/DDBJ whole genome shotgun (WGS) entry which is preliminary data.</text>
</comment>
<dbReference type="OrthoDB" id="978101at2"/>
<organism evidence="1 2">
    <name type="scientific">Dinghuibacter silviterrae</name>
    <dbReference type="NCBI Taxonomy" id="1539049"/>
    <lineage>
        <taxon>Bacteria</taxon>
        <taxon>Pseudomonadati</taxon>
        <taxon>Bacteroidota</taxon>
        <taxon>Chitinophagia</taxon>
        <taxon>Chitinophagales</taxon>
        <taxon>Chitinophagaceae</taxon>
        <taxon>Dinghuibacter</taxon>
    </lineage>
</organism>
<accession>A0A4R8DID6</accession>
<name>A0A4R8DID6_9BACT</name>
<evidence type="ECO:0000313" key="1">
    <source>
        <dbReference type="EMBL" id="TDW97258.1"/>
    </source>
</evidence>
<dbReference type="SUPFAM" id="SSF55486">
    <property type="entry name" value="Metalloproteases ('zincins'), catalytic domain"/>
    <property type="match status" value="1"/>
</dbReference>
<dbReference type="RefSeq" id="WP_133999177.1">
    <property type="nucleotide sequence ID" value="NZ_SODV01000002.1"/>
</dbReference>
<gene>
    <name evidence="1" type="ORF">EDB95_5105</name>
</gene>
<dbReference type="Proteomes" id="UP000294498">
    <property type="component" value="Unassembled WGS sequence"/>
</dbReference>
<keyword evidence="2" id="KW-1185">Reference proteome</keyword>
<evidence type="ECO:0000313" key="2">
    <source>
        <dbReference type="Proteomes" id="UP000294498"/>
    </source>
</evidence>
<proteinExistence type="predicted"/>
<dbReference type="EMBL" id="SODV01000002">
    <property type="protein sequence ID" value="TDW97258.1"/>
    <property type="molecule type" value="Genomic_DNA"/>
</dbReference>
<sequence>MEYLRMSRTLRRITMGIVGLLLLYLLCLLYPQPFFPFKARRGNITIYASRAVPSSLFDEVNNLLRRSPLDDTTITQRVFVCGSVFQFGFFTRGRTNLGGLCDNRLTRNIFIRPASPDFDRVPGDPRPLSYFIAHEITHSLESHYVGRWSLREPTWLWEGYADYIGDPRSISRLLDVYRARSPQAYDRYALYVTYLLDLEHQDIRDLLRRPPARDSVEAAVQGLAR</sequence>
<reference evidence="1 2" key="1">
    <citation type="submission" date="2019-03" db="EMBL/GenBank/DDBJ databases">
        <title>Genomic Encyclopedia of Type Strains, Phase IV (KMG-IV): sequencing the most valuable type-strain genomes for metagenomic binning, comparative biology and taxonomic classification.</title>
        <authorList>
            <person name="Goeker M."/>
        </authorList>
    </citation>
    <scope>NUCLEOTIDE SEQUENCE [LARGE SCALE GENOMIC DNA]</scope>
    <source>
        <strain evidence="1 2">DSM 100059</strain>
    </source>
</reference>